<feature type="chain" id="PRO_5043720735" description="Alpha-galactosidase" evidence="10">
    <location>
        <begin position="25"/>
        <end position="404"/>
    </location>
</feature>
<feature type="domain" description="Alpha galactosidase C-terminal" evidence="11">
    <location>
        <begin position="331"/>
        <end position="399"/>
    </location>
</feature>
<feature type="signal peptide" evidence="10">
    <location>
        <begin position="1"/>
        <end position="24"/>
    </location>
</feature>
<evidence type="ECO:0000256" key="5">
    <source>
        <dbReference type="ARBA" id="ARBA00022729"/>
    </source>
</evidence>
<comment type="catalytic activity">
    <reaction evidence="1 9">
        <text>Hydrolysis of terminal, non-reducing alpha-D-galactose residues in alpha-D-galactosides, including galactose oligosaccharides, galactomannans and galactolipids.</text>
        <dbReference type="EC" id="3.2.1.22"/>
    </reaction>
</comment>
<dbReference type="Gene3D" id="2.60.40.1180">
    <property type="entry name" value="Golgi alpha-mannosidase II"/>
    <property type="match status" value="1"/>
</dbReference>
<evidence type="ECO:0000313" key="13">
    <source>
        <dbReference type="Proteomes" id="UP001321749"/>
    </source>
</evidence>
<dbReference type="InterPro" id="IPR041233">
    <property type="entry name" value="Melibiase_C"/>
</dbReference>
<gene>
    <name evidence="12" type="ORF">QBC42DRAFT_184026</name>
</gene>
<dbReference type="InterPro" id="IPR000111">
    <property type="entry name" value="Glyco_hydro_27/36_CS"/>
</dbReference>
<dbReference type="Pfam" id="PF16499">
    <property type="entry name" value="Melibiase_2"/>
    <property type="match status" value="1"/>
</dbReference>
<dbReference type="Pfam" id="PF17801">
    <property type="entry name" value="Melibiase_C"/>
    <property type="match status" value="1"/>
</dbReference>
<evidence type="ECO:0000256" key="1">
    <source>
        <dbReference type="ARBA" id="ARBA00001255"/>
    </source>
</evidence>
<evidence type="ECO:0000313" key="12">
    <source>
        <dbReference type="EMBL" id="KAK4459176.1"/>
    </source>
</evidence>
<evidence type="ECO:0000256" key="3">
    <source>
        <dbReference type="ARBA" id="ARBA00009743"/>
    </source>
</evidence>
<accession>A0AAV9HED1</accession>
<reference evidence="12" key="2">
    <citation type="submission" date="2023-06" db="EMBL/GenBank/DDBJ databases">
        <authorList>
            <consortium name="Lawrence Berkeley National Laboratory"/>
            <person name="Mondo S.J."/>
            <person name="Hensen N."/>
            <person name="Bonometti L."/>
            <person name="Westerberg I."/>
            <person name="Brannstrom I.O."/>
            <person name="Guillou S."/>
            <person name="Cros-Aarteil S."/>
            <person name="Calhoun S."/>
            <person name="Haridas S."/>
            <person name="Kuo A."/>
            <person name="Pangilinan J."/>
            <person name="Riley R."/>
            <person name="Labutti K."/>
            <person name="Andreopoulos B."/>
            <person name="Lipzen A."/>
            <person name="Chen C."/>
            <person name="Yanf M."/>
            <person name="Daum C."/>
            <person name="Ng V."/>
            <person name="Clum A."/>
            <person name="Steindorff A."/>
            <person name="Ohm R."/>
            <person name="Martin F."/>
            <person name="Silar P."/>
            <person name="Natvig D."/>
            <person name="Lalanne C."/>
            <person name="Gautier V."/>
            <person name="Ament-Velasquez S.L."/>
            <person name="Kruys A."/>
            <person name="Hutchinson M.I."/>
            <person name="Powell A.J."/>
            <person name="Barry K."/>
            <person name="Miller A.N."/>
            <person name="Grigoriev I.V."/>
            <person name="Debuchy R."/>
            <person name="Gladieux P."/>
            <person name="Thoren M.H."/>
            <person name="Johannesson H."/>
        </authorList>
    </citation>
    <scope>NUCLEOTIDE SEQUENCE</scope>
    <source>
        <strain evidence="12">PSN324</strain>
    </source>
</reference>
<dbReference type="Gene3D" id="3.20.20.70">
    <property type="entry name" value="Aldolase class I"/>
    <property type="match status" value="1"/>
</dbReference>
<dbReference type="GO" id="GO:0005995">
    <property type="term" value="P:melibiose catabolic process"/>
    <property type="evidence" value="ECO:0007669"/>
    <property type="project" value="UniProtKB-ARBA"/>
</dbReference>
<dbReference type="PANTHER" id="PTHR11452">
    <property type="entry name" value="ALPHA-GALACTOSIDASE/ALPHA-N-ACETYLGALACTOSAMINIDASE"/>
    <property type="match status" value="1"/>
</dbReference>
<protein>
    <recommendedName>
        <fullName evidence="4 9">Alpha-galactosidase</fullName>
        <ecNumber evidence="4 9">3.2.1.22</ecNumber>
    </recommendedName>
    <alternativeName>
        <fullName evidence="9">Melibiase</fullName>
    </alternativeName>
</protein>
<keyword evidence="7 9" id="KW-1015">Disulfide bond</keyword>
<evidence type="ECO:0000259" key="11">
    <source>
        <dbReference type="Pfam" id="PF17801"/>
    </source>
</evidence>
<dbReference type="PANTHER" id="PTHR11452:SF75">
    <property type="entry name" value="ALPHA-GALACTOSIDASE MEL1"/>
    <property type="match status" value="1"/>
</dbReference>
<proteinExistence type="inferred from homology"/>
<dbReference type="SUPFAM" id="SSF51445">
    <property type="entry name" value="(Trans)glycosidases"/>
    <property type="match status" value="1"/>
</dbReference>
<dbReference type="InterPro" id="IPR002241">
    <property type="entry name" value="Glyco_hydro_27"/>
</dbReference>
<dbReference type="SUPFAM" id="SSF51011">
    <property type="entry name" value="Glycosyl hydrolase domain"/>
    <property type="match status" value="1"/>
</dbReference>
<dbReference type="GO" id="GO:0004557">
    <property type="term" value="F:alpha-galactosidase activity"/>
    <property type="evidence" value="ECO:0007669"/>
    <property type="project" value="UniProtKB-EC"/>
</dbReference>
<evidence type="ECO:0000256" key="10">
    <source>
        <dbReference type="SAM" id="SignalP"/>
    </source>
</evidence>
<dbReference type="EMBL" id="MU865044">
    <property type="protein sequence ID" value="KAK4459176.1"/>
    <property type="molecule type" value="Genomic_DNA"/>
</dbReference>
<evidence type="ECO:0000256" key="2">
    <source>
        <dbReference type="ARBA" id="ARBA00003969"/>
    </source>
</evidence>
<dbReference type="Proteomes" id="UP001321749">
    <property type="component" value="Unassembled WGS sequence"/>
</dbReference>
<evidence type="ECO:0000256" key="7">
    <source>
        <dbReference type="ARBA" id="ARBA00023157"/>
    </source>
</evidence>
<dbReference type="InterPro" id="IPR013785">
    <property type="entry name" value="Aldolase_TIM"/>
</dbReference>
<dbReference type="FunFam" id="3.20.20.70:FF:000202">
    <property type="entry name" value="Alpha-galactosidase"/>
    <property type="match status" value="1"/>
</dbReference>
<sequence>MSDINTKQLGVVAILLASASPSLAVPAKRLDNGIGRTPALGWNSWNQAQCNAASAAVVLQTAKAFIDLGLKDLGYVYVNIDDCWSSRQRNSTGHLVADPSKFPKGIDGLAREIHSMGLKLGLYGDAGTLTCAGYPGSYGHEQKDADTIAAWGVDYWKYDNCLTEVPYTNKGIKSPQYYPIMRDALLKTGKKIIFSICQWGRDDVWTWGASVGHMWRMSPDIENSWSSVAGIAAKAATIHQHSGPGGFNDLDMMELGNGKLTEAEERAHFGLWAMLKSPIIMGTDMTKLRPSTLAIIRNRAVLAVNQDPLGKAATTFTPKGKRGPADGKLYKYFAGPLSDGVVVGLVAADGAETLTASFVDVPGLGEGQFAWTELYSGRNGTGSSVSASLGAHDMAIYKVTRTKA</sequence>
<evidence type="ECO:0000256" key="8">
    <source>
        <dbReference type="ARBA" id="ARBA00023295"/>
    </source>
</evidence>
<reference evidence="12" key="1">
    <citation type="journal article" date="2023" name="Mol. Phylogenet. Evol.">
        <title>Genome-scale phylogeny and comparative genomics of the fungal order Sordariales.</title>
        <authorList>
            <person name="Hensen N."/>
            <person name="Bonometti L."/>
            <person name="Westerberg I."/>
            <person name="Brannstrom I.O."/>
            <person name="Guillou S."/>
            <person name="Cros-Aarteil S."/>
            <person name="Calhoun S."/>
            <person name="Haridas S."/>
            <person name="Kuo A."/>
            <person name="Mondo S."/>
            <person name="Pangilinan J."/>
            <person name="Riley R."/>
            <person name="LaButti K."/>
            <person name="Andreopoulos B."/>
            <person name="Lipzen A."/>
            <person name="Chen C."/>
            <person name="Yan M."/>
            <person name="Daum C."/>
            <person name="Ng V."/>
            <person name="Clum A."/>
            <person name="Steindorff A."/>
            <person name="Ohm R.A."/>
            <person name="Martin F."/>
            <person name="Silar P."/>
            <person name="Natvig D.O."/>
            <person name="Lalanne C."/>
            <person name="Gautier V."/>
            <person name="Ament-Velasquez S.L."/>
            <person name="Kruys A."/>
            <person name="Hutchinson M.I."/>
            <person name="Powell A.J."/>
            <person name="Barry K."/>
            <person name="Miller A.N."/>
            <person name="Grigoriev I.V."/>
            <person name="Debuchy R."/>
            <person name="Gladieux P."/>
            <person name="Hiltunen Thoren M."/>
            <person name="Johannesson H."/>
        </authorList>
    </citation>
    <scope>NUCLEOTIDE SEQUENCE</scope>
    <source>
        <strain evidence="12">PSN324</strain>
    </source>
</reference>
<comment type="function">
    <text evidence="2">Hydrolyzes a variety of simple alpha-D-galactoside as well as more complex molecules such as oligosaccharides and polysaccharides.</text>
</comment>
<organism evidence="12 13">
    <name type="scientific">Cladorrhinum samala</name>
    <dbReference type="NCBI Taxonomy" id="585594"/>
    <lineage>
        <taxon>Eukaryota</taxon>
        <taxon>Fungi</taxon>
        <taxon>Dikarya</taxon>
        <taxon>Ascomycota</taxon>
        <taxon>Pezizomycotina</taxon>
        <taxon>Sordariomycetes</taxon>
        <taxon>Sordariomycetidae</taxon>
        <taxon>Sordariales</taxon>
        <taxon>Podosporaceae</taxon>
        <taxon>Cladorrhinum</taxon>
    </lineage>
</organism>
<keyword evidence="6 9" id="KW-0378">Hydrolase</keyword>
<evidence type="ECO:0000256" key="6">
    <source>
        <dbReference type="ARBA" id="ARBA00022801"/>
    </source>
</evidence>
<evidence type="ECO:0000256" key="4">
    <source>
        <dbReference type="ARBA" id="ARBA00012755"/>
    </source>
</evidence>
<dbReference type="AlphaFoldDB" id="A0AAV9HED1"/>
<keyword evidence="8 9" id="KW-0326">Glycosidase</keyword>
<dbReference type="CDD" id="cd14792">
    <property type="entry name" value="GH27"/>
    <property type="match status" value="1"/>
</dbReference>
<dbReference type="PRINTS" id="PR00740">
    <property type="entry name" value="GLHYDRLASE27"/>
</dbReference>
<dbReference type="InterPro" id="IPR013780">
    <property type="entry name" value="Glyco_hydro_b"/>
</dbReference>
<dbReference type="PROSITE" id="PS00512">
    <property type="entry name" value="ALPHA_GALACTOSIDASE"/>
    <property type="match status" value="1"/>
</dbReference>
<dbReference type="InterPro" id="IPR017853">
    <property type="entry name" value="GH"/>
</dbReference>
<comment type="caution">
    <text evidence="12">The sequence shown here is derived from an EMBL/GenBank/DDBJ whole genome shotgun (WGS) entry which is preliminary data.</text>
</comment>
<keyword evidence="5 10" id="KW-0732">Signal</keyword>
<dbReference type="EC" id="3.2.1.22" evidence="4 9"/>
<comment type="similarity">
    <text evidence="3 9">Belongs to the glycosyl hydrolase 27 family.</text>
</comment>
<evidence type="ECO:0000256" key="9">
    <source>
        <dbReference type="RuleBase" id="RU361168"/>
    </source>
</evidence>
<keyword evidence="13" id="KW-1185">Reference proteome</keyword>
<name>A0AAV9HED1_9PEZI</name>